<keyword evidence="1" id="KW-0732">Signal</keyword>
<evidence type="ECO:0000256" key="1">
    <source>
        <dbReference type="SAM" id="SignalP"/>
    </source>
</evidence>
<sequence>MLNYFLLFVCIGVVVGQEPSLEDALASLPPDLQGKVDENQINELKNKTGQLFQKKCEENGGLDAFPKAETAFQVFKDCIQDLVNPEVLQKEIKDATPTGQVDEVFKKYCYKKPDFKGCFQNMTETIKPCFSVEEQKNLKTIYNISEQLAEFICFKDGDRIALFISENGPECLTEKQEAIEECFNKTLGADLKIHQQNFSIDNLPKIQFGDKECGQFADLQKCVVSSLESCEAPTSANIMESLFKFARKATPCKELPENDGTATGQKGVSFNNEINSAWHTILVSVMLFLFF</sequence>
<feature type="signal peptide" evidence="1">
    <location>
        <begin position="1"/>
        <end position="16"/>
    </location>
</feature>
<organism evidence="2 3">
    <name type="scientific">Danaus chrysippus</name>
    <name type="common">African queen</name>
    <dbReference type="NCBI Taxonomy" id="151541"/>
    <lineage>
        <taxon>Eukaryota</taxon>
        <taxon>Metazoa</taxon>
        <taxon>Ecdysozoa</taxon>
        <taxon>Arthropoda</taxon>
        <taxon>Hexapoda</taxon>
        <taxon>Insecta</taxon>
        <taxon>Pterygota</taxon>
        <taxon>Neoptera</taxon>
        <taxon>Endopterygota</taxon>
        <taxon>Lepidoptera</taxon>
        <taxon>Glossata</taxon>
        <taxon>Ditrysia</taxon>
        <taxon>Papilionoidea</taxon>
        <taxon>Nymphalidae</taxon>
        <taxon>Danainae</taxon>
        <taxon>Danaini</taxon>
        <taxon>Danaina</taxon>
        <taxon>Danaus</taxon>
        <taxon>Anosia</taxon>
    </lineage>
</organism>
<dbReference type="PANTHER" id="PTHR20997:SF2">
    <property type="entry name" value="EG:BACR42I17.2 PROTEIN-RELATED"/>
    <property type="match status" value="1"/>
</dbReference>
<accession>A0A8J2QKL3</accession>
<evidence type="ECO:0000313" key="3">
    <source>
        <dbReference type="Proteomes" id="UP000789524"/>
    </source>
</evidence>
<dbReference type="PANTHER" id="PTHR20997">
    <property type="entry name" value="EG:BACR42I17.2 PROTEIN-RELATED"/>
    <property type="match status" value="1"/>
</dbReference>
<dbReference type="Proteomes" id="UP000789524">
    <property type="component" value="Unassembled WGS sequence"/>
</dbReference>
<dbReference type="AlphaFoldDB" id="A0A8J2QKL3"/>
<reference evidence="2" key="1">
    <citation type="submission" date="2021-09" db="EMBL/GenBank/DDBJ databases">
        <authorList>
            <person name="Martin H S."/>
        </authorList>
    </citation>
    <scope>NUCLEOTIDE SEQUENCE</scope>
</reference>
<dbReference type="InterPro" id="IPR009832">
    <property type="entry name" value="DUF1397"/>
</dbReference>
<comment type="caution">
    <text evidence="2">The sequence shown here is derived from an EMBL/GenBank/DDBJ whole genome shotgun (WGS) entry which is preliminary data.</text>
</comment>
<dbReference type="OrthoDB" id="6512861at2759"/>
<proteinExistence type="predicted"/>
<dbReference type="EMBL" id="CAKASE010000045">
    <property type="protein sequence ID" value="CAG9560668.1"/>
    <property type="molecule type" value="Genomic_DNA"/>
</dbReference>
<protein>
    <submittedName>
        <fullName evidence="2">(African queen) hypothetical protein</fullName>
    </submittedName>
</protein>
<name>A0A8J2QKL3_9NEOP</name>
<gene>
    <name evidence="2" type="ORF">DCHRY22_LOCUS2288</name>
</gene>
<feature type="chain" id="PRO_5035188285" evidence="1">
    <location>
        <begin position="17"/>
        <end position="291"/>
    </location>
</feature>
<keyword evidence="3" id="KW-1185">Reference proteome</keyword>
<evidence type="ECO:0000313" key="2">
    <source>
        <dbReference type="EMBL" id="CAG9560668.1"/>
    </source>
</evidence>
<dbReference type="Pfam" id="PF07165">
    <property type="entry name" value="DUF1397"/>
    <property type="match status" value="1"/>
</dbReference>